<dbReference type="Pfam" id="PF00263">
    <property type="entry name" value="Secretin"/>
    <property type="match status" value="1"/>
</dbReference>
<keyword evidence="6" id="KW-0732">Signal</keyword>
<keyword evidence="7" id="KW-0653">Protein transport</keyword>
<feature type="domain" description="NolW-like" evidence="11">
    <location>
        <begin position="249"/>
        <end position="322"/>
    </location>
</feature>
<dbReference type="NCBIfam" id="TIGR02517">
    <property type="entry name" value="type_II_gspD"/>
    <property type="match status" value="1"/>
</dbReference>
<evidence type="ECO:0000256" key="1">
    <source>
        <dbReference type="ARBA" id="ARBA00004442"/>
    </source>
</evidence>
<keyword evidence="5" id="KW-0812">Transmembrane</keyword>
<evidence type="ECO:0000256" key="4">
    <source>
        <dbReference type="ARBA" id="ARBA00022452"/>
    </source>
</evidence>
<evidence type="ECO:0000259" key="12">
    <source>
        <dbReference type="Pfam" id="PF21305"/>
    </source>
</evidence>
<dbReference type="Pfam" id="PF21305">
    <property type="entry name" value="type_II_gspD_N0"/>
    <property type="match status" value="1"/>
</dbReference>
<dbReference type="Gene3D" id="3.30.1370.120">
    <property type="match status" value="3"/>
</dbReference>
<dbReference type="InterPro" id="IPR005644">
    <property type="entry name" value="NolW-like"/>
</dbReference>
<dbReference type="InterPro" id="IPR049371">
    <property type="entry name" value="GspD-like_N0"/>
</dbReference>
<reference evidence="13" key="1">
    <citation type="submission" date="2016-10" db="EMBL/GenBank/DDBJ databases">
        <authorList>
            <person name="de Groot N.N."/>
        </authorList>
    </citation>
    <scope>NUCLEOTIDE SEQUENCE</scope>
</reference>
<evidence type="ECO:0000256" key="2">
    <source>
        <dbReference type="ARBA" id="ARBA00006980"/>
    </source>
</evidence>
<evidence type="ECO:0000259" key="11">
    <source>
        <dbReference type="Pfam" id="PF03958"/>
    </source>
</evidence>
<gene>
    <name evidence="13" type="ORF">MNB_SUP05-10-576</name>
</gene>
<evidence type="ECO:0000256" key="6">
    <source>
        <dbReference type="ARBA" id="ARBA00022729"/>
    </source>
</evidence>
<feature type="domain" description="NolW-like" evidence="11">
    <location>
        <begin position="116"/>
        <end position="174"/>
    </location>
</feature>
<feature type="domain" description="Type II/III secretion system secretin-like" evidence="10">
    <location>
        <begin position="402"/>
        <end position="565"/>
    </location>
</feature>
<dbReference type="PRINTS" id="PR00811">
    <property type="entry name" value="BCTERIALGSPD"/>
</dbReference>
<evidence type="ECO:0000256" key="8">
    <source>
        <dbReference type="ARBA" id="ARBA00023136"/>
    </source>
</evidence>
<keyword evidence="4" id="KW-1134">Transmembrane beta strand</keyword>
<evidence type="ECO:0000256" key="7">
    <source>
        <dbReference type="ARBA" id="ARBA00022927"/>
    </source>
</evidence>
<protein>
    <submittedName>
        <fullName evidence="13">General secretion pathway protein D</fullName>
    </submittedName>
</protein>
<organism evidence="13">
    <name type="scientific">hydrothermal vent metagenome</name>
    <dbReference type="NCBI Taxonomy" id="652676"/>
    <lineage>
        <taxon>unclassified sequences</taxon>
        <taxon>metagenomes</taxon>
        <taxon>ecological metagenomes</taxon>
    </lineage>
</organism>
<feature type="domain" description="GspD-like N0" evidence="12">
    <location>
        <begin position="24"/>
        <end position="93"/>
    </location>
</feature>
<dbReference type="InterPro" id="IPR004846">
    <property type="entry name" value="T2SS/T3SS_dom"/>
</dbReference>
<dbReference type="EMBL" id="FPHQ01000282">
    <property type="protein sequence ID" value="SFV78053.1"/>
    <property type="molecule type" value="Genomic_DNA"/>
</dbReference>
<dbReference type="InterPro" id="IPR013356">
    <property type="entry name" value="T2SS_GspD"/>
</dbReference>
<evidence type="ECO:0000256" key="9">
    <source>
        <dbReference type="ARBA" id="ARBA00023237"/>
    </source>
</evidence>
<dbReference type="Pfam" id="PF03958">
    <property type="entry name" value="Secretin_N"/>
    <property type="match status" value="2"/>
</dbReference>
<comment type="similarity">
    <text evidence="2">Belongs to the bacterial secretin family. GSP D subfamily.</text>
</comment>
<dbReference type="GO" id="GO:0015628">
    <property type="term" value="P:protein secretion by the type II secretion system"/>
    <property type="evidence" value="ECO:0007669"/>
    <property type="project" value="InterPro"/>
</dbReference>
<keyword evidence="9" id="KW-0998">Cell outer membrane</keyword>
<comment type="subcellular location">
    <subcellularLocation>
        <location evidence="1">Cell outer membrane</location>
    </subcellularLocation>
</comment>
<accession>A0A1W1DBN9</accession>
<dbReference type="InterPro" id="IPR001775">
    <property type="entry name" value="GspD/PilQ"/>
</dbReference>
<dbReference type="PANTHER" id="PTHR30332:SF24">
    <property type="entry name" value="SECRETIN GSPD-RELATED"/>
    <property type="match status" value="1"/>
</dbReference>
<dbReference type="InterPro" id="IPR038591">
    <property type="entry name" value="NolW-like_sf"/>
</dbReference>
<dbReference type="AlphaFoldDB" id="A0A1W1DBN9"/>
<evidence type="ECO:0000313" key="13">
    <source>
        <dbReference type="EMBL" id="SFV78053.1"/>
    </source>
</evidence>
<dbReference type="PANTHER" id="PTHR30332">
    <property type="entry name" value="PROBABLE GENERAL SECRETION PATHWAY PROTEIN D"/>
    <property type="match status" value="1"/>
</dbReference>
<sequence>MKKNTSLLLAFFLLVSLSAHSLTLNLKNTDLVTLINTVSKITGKNFIIDSKVKGKVNVVSARDIDDKELYQLFLSILQVHGYVAVEGDQYTKILPARMIKTVSPLSAGVTDLVITTTLKINHVQASQLVPVLRPIISKNGHFAAYTPANSIVVTDTKSNIARLKRIISELDKEIDEDYEIITLKNASVDTVSKIIKTLMPSKKGAVNPLTLAVDRRSNQLIVGGSVSQRLKLRFLVTELDKYQAKHGDTSVIYLKYSDAKKILPILQNITKQQGDRKNAAPSNQTANIQADEVTNAIIITASVSVTNNVKSIIEQLDIRRAQVLIEAVIVEISSSNSQELGIQWLSKNGSSFGLLDFSGQIPAILSVLTGDSTVPTSEKQGFTYGHTNTVNGGNGMTVVLNALNSLGGANILSTPSIVTLDNEEAMIMVGQEVPFITSTEYNSNNANPFQNYERKNVGLTLRVKPQINEGDTIKLDIEQEISSLLPSTSGAADLITSKREIKTSVMVDNNKILVLGGLIDDVWRDSKSSLPLLGDIPILGELFSYSTTAKEKRNLLIFIHPTILKDQAIADSVSAQKYKFLHAQSLTQGAQDLVDLNKVNLYGVDKNNPILKQAPSSQDKTPPWMSYN</sequence>
<proteinExistence type="inferred from homology"/>
<dbReference type="InterPro" id="IPR050810">
    <property type="entry name" value="Bact_Secretion_Sys_Channel"/>
</dbReference>
<evidence type="ECO:0000256" key="3">
    <source>
        <dbReference type="ARBA" id="ARBA00022448"/>
    </source>
</evidence>
<dbReference type="GO" id="GO:0009279">
    <property type="term" value="C:cell outer membrane"/>
    <property type="evidence" value="ECO:0007669"/>
    <property type="project" value="UniProtKB-SubCell"/>
</dbReference>
<evidence type="ECO:0000259" key="10">
    <source>
        <dbReference type="Pfam" id="PF00263"/>
    </source>
</evidence>
<evidence type="ECO:0000256" key="5">
    <source>
        <dbReference type="ARBA" id="ARBA00022692"/>
    </source>
</evidence>
<keyword evidence="3" id="KW-0813">Transport</keyword>
<dbReference type="GO" id="GO:0015627">
    <property type="term" value="C:type II protein secretion system complex"/>
    <property type="evidence" value="ECO:0007669"/>
    <property type="project" value="InterPro"/>
</dbReference>
<keyword evidence="8" id="KW-0472">Membrane</keyword>
<name>A0A1W1DBN9_9ZZZZ</name>